<dbReference type="AlphaFoldDB" id="A0AB35RL81"/>
<organism evidence="6 7">
    <name type="scientific">Phytobacter ursingii</name>
    <dbReference type="NCBI Taxonomy" id="1972431"/>
    <lineage>
        <taxon>Bacteria</taxon>
        <taxon>Pseudomonadati</taxon>
        <taxon>Pseudomonadota</taxon>
        <taxon>Gammaproteobacteria</taxon>
        <taxon>Enterobacterales</taxon>
        <taxon>Enterobacteriaceae</taxon>
        <taxon>Phytobacter</taxon>
    </lineage>
</organism>
<keyword evidence="2" id="KW-0813">Transport</keyword>
<keyword evidence="7" id="KW-1185">Reference proteome</keyword>
<keyword evidence="4 6" id="KW-0067">ATP-binding</keyword>
<dbReference type="Proteomes" id="UP001286589">
    <property type="component" value="Unassembled WGS sequence"/>
</dbReference>
<dbReference type="PANTHER" id="PTHR46743">
    <property type="entry name" value="TEICHOIC ACIDS EXPORT ATP-BINDING PROTEIN TAGH"/>
    <property type="match status" value="1"/>
</dbReference>
<dbReference type="InterPro" id="IPR050683">
    <property type="entry name" value="Bact_Polysacc_Export_ATP-bd"/>
</dbReference>
<dbReference type="GO" id="GO:0005524">
    <property type="term" value="F:ATP binding"/>
    <property type="evidence" value="ECO:0007669"/>
    <property type="project" value="UniProtKB-KW"/>
</dbReference>
<sequence length="455" mass="51114">MCSEHNKDNMSLVKAIEVKNVSKCYHIYEKPRDRLMQMLSKNKKYYKEFWALRDITFDIQKGETVGIIGRNGSGKSTLLQIICGTLNATEGEVKSHGRIAALLELGSGFNPEFTGDENIYMNGAILGLSRQEMEARYDDIISFADIGDFIHQPVKNYSSGMQVRLAFSVAIHVDPEILVVDEALSVGDAYFQAKCARAIAKIIEKGTTILFVSHDISAVKSLCSRAVLMEHGNIKYFGDVNTAIEKYYSGLVAENNQQPVVTVEDENDDQPAVTVDINVIKDHFNDGKVNFDKIATFQRISQGNAEFYNVQLLNHEGNRREVFDFGETVTLRQILKVNKDLPKISLGYHIRDKNGFDIVYSDTFIENKYEMPELSDLKGGDVFCIDWQFKLNIREGSYVISSMASVPGNPAIGDVQVQDFVPISFTFNVSKGQAFPIYGMVHWDNEVSIKKVTND</sequence>
<dbReference type="Gene3D" id="2.70.50.60">
    <property type="entry name" value="abc- transporter (atp binding component) like domain"/>
    <property type="match status" value="1"/>
</dbReference>
<evidence type="ECO:0000256" key="1">
    <source>
        <dbReference type="ARBA" id="ARBA00005417"/>
    </source>
</evidence>
<dbReference type="Pfam" id="PF14524">
    <property type="entry name" value="Wzt_C"/>
    <property type="match status" value="1"/>
</dbReference>
<dbReference type="PROSITE" id="PS50893">
    <property type="entry name" value="ABC_TRANSPORTER_2"/>
    <property type="match status" value="1"/>
</dbReference>
<keyword evidence="3" id="KW-0547">Nucleotide-binding</keyword>
<comment type="caution">
    <text evidence="6">The sequence shown here is derived from an EMBL/GenBank/DDBJ whole genome shotgun (WGS) entry which is preliminary data.</text>
</comment>
<protein>
    <submittedName>
        <fullName evidence="6">ABC transporter ATP-binding protein</fullName>
    </submittedName>
</protein>
<evidence type="ECO:0000256" key="3">
    <source>
        <dbReference type="ARBA" id="ARBA00022741"/>
    </source>
</evidence>
<dbReference type="InterPro" id="IPR017871">
    <property type="entry name" value="ABC_transporter-like_CS"/>
</dbReference>
<evidence type="ECO:0000256" key="2">
    <source>
        <dbReference type="ARBA" id="ARBA00022448"/>
    </source>
</evidence>
<name>A0AB35RL81_9ENTR</name>
<accession>A0AB35RL81</accession>
<gene>
    <name evidence="6" type="ORF">R0H02_10445</name>
</gene>
<reference evidence="6 7" key="1">
    <citation type="submission" date="2023-10" db="EMBL/GenBank/DDBJ databases">
        <title>Phytobacter spp. The emergence of a new genus of hospital-origin enterobacteria encoding carbapenemases in Argentina.</title>
        <authorList>
            <person name="Vay C."/>
            <person name="Almuzara M."/>
            <person name="Traglia G.M."/>
            <person name="Campos J."/>
        </authorList>
    </citation>
    <scope>NUCLEOTIDE SEQUENCE [LARGE SCALE GENOMIC DNA]</scope>
    <source>
        <strain evidence="6 7">CVMA36</strain>
    </source>
</reference>
<dbReference type="SUPFAM" id="SSF52540">
    <property type="entry name" value="P-loop containing nucleoside triphosphate hydrolases"/>
    <property type="match status" value="1"/>
</dbReference>
<evidence type="ECO:0000313" key="7">
    <source>
        <dbReference type="Proteomes" id="UP001286589"/>
    </source>
</evidence>
<dbReference type="PANTHER" id="PTHR46743:SF2">
    <property type="entry name" value="TEICHOIC ACIDS EXPORT ATP-BINDING PROTEIN TAGH"/>
    <property type="match status" value="1"/>
</dbReference>
<dbReference type="InterPro" id="IPR029439">
    <property type="entry name" value="Wzt_C"/>
</dbReference>
<feature type="domain" description="ABC transporter" evidence="5">
    <location>
        <begin position="36"/>
        <end position="256"/>
    </location>
</feature>
<dbReference type="GO" id="GO:0016887">
    <property type="term" value="F:ATP hydrolysis activity"/>
    <property type="evidence" value="ECO:0007669"/>
    <property type="project" value="InterPro"/>
</dbReference>
<dbReference type="Gene3D" id="3.40.50.300">
    <property type="entry name" value="P-loop containing nucleotide triphosphate hydrolases"/>
    <property type="match status" value="1"/>
</dbReference>
<evidence type="ECO:0000313" key="6">
    <source>
        <dbReference type="EMBL" id="MDV2862876.1"/>
    </source>
</evidence>
<dbReference type="CDD" id="cd10147">
    <property type="entry name" value="Wzt_C-like"/>
    <property type="match status" value="1"/>
</dbReference>
<dbReference type="PROSITE" id="PS00211">
    <property type="entry name" value="ABC_TRANSPORTER_1"/>
    <property type="match status" value="1"/>
</dbReference>
<dbReference type="CDD" id="cd03220">
    <property type="entry name" value="ABC_KpsT_Wzt"/>
    <property type="match status" value="1"/>
</dbReference>
<comment type="similarity">
    <text evidence="1">Belongs to the ABC transporter superfamily.</text>
</comment>
<dbReference type="GO" id="GO:0140359">
    <property type="term" value="F:ABC-type transporter activity"/>
    <property type="evidence" value="ECO:0007669"/>
    <property type="project" value="InterPro"/>
</dbReference>
<dbReference type="InterPro" id="IPR027417">
    <property type="entry name" value="P-loop_NTPase"/>
</dbReference>
<dbReference type="GO" id="GO:0016020">
    <property type="term" value="C:membrane"/>
    <property type="evidence" value="ECO:0007669"/>
    <property type="project" value="InterPro"/>
</dbReference>
<dbReference type="RefSeq" id="WP_229220400.1">
    <property type="nucleotide sequence ID" value="NZ_JAWJAC010000005.1"/>
</dbReference>
<dbReference type="InterPro" id="IPR003439">
    <property type="entry name" value="ABC_transporter-like_ATP-bd"/>
</dbReference>
<dbReference type="EMBL" id="JAWJAC010000005">
    <property type="protein sequence ID" value="MDV2862876.1"/>
    <property type="molecule type" value="Genomic_DNA"/>
</dbReference>
<dbReference type="InterPro" id="IPR015860">
    <property type="entry name" value="ABC_transpr_TagH-like"/>
</dbReference>
<proteinExistence type="inferred from homology"/>
<evidence type="ECO:0000256" key="4">
    <source>
        <dbReference type="ARBA" id="ARBA00022840"/>
    </source>
</evidence>
<dbReference type="Pfam" id="PF00005">
    <property type="entry name" value="ABC_tran"/>
    <property type="match status" value="1"/>
</dbReference>
<dbReference type="SMART" id="SM00382">
    <property type="entry name" value="AAA"/>
    <property type="match status" value="1"/>
</dbReference>
<evidence type="ECO:0000259" key="5">
    <source>
        <dbReference type="PROSITE" id="PS50893"/>
    </source>
</evidence>
<dbReference type="InterPro" id="IPR003593">
    <property type="entry name" value="AAA+_ATPase"/>
</dbReference>